<proteinExistence type="predicted"/>
<evidence type="ECO:0008006" key="4">
    <source>
        <dbReference type="Google" id="ProtNLM"/>
    </source>
</evidence>
<comment type="caution">
    <text evidence="2">The sequence shown here is derived from an EMBL/GenBank/DDBJ whole genome shotgun (WGS) entry which is preliminary data.</text>
</comment>
<keyword evidence="3" id="KW-1185">Reference proteome</keyword>
<dbReference type="EMBL" id="JABKKF010000021">
    <property type="protein sequence ID" value="NPD93247.1"/>
    <property type="molecule type" value="Genomic_DNA"/>
</dbReference>
<dbReference type="Proteomes" id="UP000714420">
    <property type="component" value="Unassembled WGS sequence"/>
</dbReference>
<feature type="coiled-coil region" evidence="1">
    <location>
        <begin position="147"/>
        <end position="174"/>
    </location>
</feature>
<sequence>MNNSKIFNPNRPELAPYGLTCELWKPQPLPRFDRHNEIEINFFPKHGASYLISNRIIDIPPNRLVMFWALTPHKTMTFPGKEEYYVCTIPLTSFLSWKVDENMQHKLLHGEVLVAANEMTAEYDRHLLQMWHNNLSDDTHTMQETIMLEMKARLKRFAMEYEQLEKNREQSYSNENGKRFFLKMQISCHVSLCSSHRISINR</sequence>
<accession>A0ABX2AT98</accession>
<evidence type="ECO:0000313" key="3">
    <source>
        <dbReference type="Proteomes" id="UP000714420"/>
    </source>
</evidence>
<evidence type="ECO:0000313" key="2">
    <source>
        <dbReference type="EMBL" id="NPD93247.1"/>
    </source>
</evidence>
<organism evidence="2 3">
    <name type="scientific">Xylanibacter muris</name>
    <dbReference type="NCBI Taxonomy" id="2736290"/>
    <lineage>
        <taxon>Bacteria</taxon>
        <taxon>Pseudomonadati</taxon>
        <taxon>Bacteroidota</taxon>
        <taxon>Bacteroidia</taxon>
        <taxon>Bacteroidales</taxon>
        <taxon>Prevotellaceae</taxon>
        <taxon>Xylanibacter</taxon>
    </lineage>
</organism>
<name>A0ABX2AT98_9BACT</name>
<dbReference type="RefSeq" id="WP_172277533.1">
    <property type="nucleotide sequence ID" value="NZ_CASGMU010000026.1"/>
</dbReference>
<gene>
    <name evidence="2" type="ORF">HPS56_13095</name>
</gene>
<keyword evidence="1" id="KW-0175">Coiled coil</keyword>
<protein>
    <recommendedName>
        <fullName evidence="4">Transcriptional regulator</fullName>
    </recommendedName>
</protein>
<reference evidence="2 3" key="1">
    <citation type="submission" date="2020-05" db="EMBL/GenBank/DDBJ databases">
        <title>Distinct polysaccharide utilization as determinants for interspecies competition between intestinal Prevotella spp.</title>
        <authorList>
            <person name="Galvez E.J.C."/>
            <person name="Iljazovic A."/>
            <person name="Strowig T."/>
        </authorList>
    </citation>
    <scope>NUCLEOTIDE SEQUENCE [LARGE SCALE GENOMIC DNA]</scope>
    <source>
        <strain evidence="2 3">PMUR</strain>
    </source>
</reference>
<evidence type="ECO:0000256" key="1">
    <source>
        <dbReference type="SAM" id="Coils"/>
    </source>
</evidence>